<dbReference type="KEGG" id="efe:EFER_4184"/>
<reference evidence="3" key="1">
    <citation type="journal article" date="2009" name="PLoS Genet.">
        <title>Organised genome dynamics in the Escherichia coli species results in highly diverse adaptive paths.</title>
        <authorList>
            <person name="Touchon M."/>
            <person name="Hoede C."/>
            <person name="Tenaillon O."/>
            <person name="Barbe V."/>
            <person name="Baeriswyl S."/>
            <person name="Bidet P."/>
            <person name="Bingen E."/>
            <person name="Bonacorsi S."/>
            <person name="Bouchier C."/>
            <person name="Bouvet O."/>
            <person name="Calteau A."/>
            <person name="Chiapello H."/>
            <person name="Clermont O."/>
            <person name="Cruveiller S."/>
            <person name="Danchin A."/>
            <person name="Diard M."/>
            <person name="Dossat C."/>
            <person name="Karoui M.E."/>
            <person name="Frapy E."/>
            <person name="Garry L."/>
            <person name="Ghigo J.M."/>
            <person name="Gilles A.M."/>
            <person name="Johnson J."/>
            <person name="Le Bouguenec C."/>
            <person name="Lescat M."/>
            <person name="Mangenot S."/>
            <person name="Martinez-Jehanne V."/>
            <person name="Matic I."/>
            <person name="Nassif X."/>
            <person name="Oztas S."/>
            <person name="Petit M.A."/>
            <person name="Pichon C."/>
            <person name="Rouy Z."/>
            <person name="Ruf C.S."/>
            <person name="Schneider D."/>
            <person name="Tourret J."/>
            <person name="Vacherie B."/>
            <person name="Vallenet D."/>
            <person name="Medigue C."/>
            <person name="Rocha E.P.C."/>
            <person name="Denamur E."/>
        </authorList>
    </citation>
    <scope>NUCLEOTIDE SEQUENCE [LARGE SCALE GENOMIC DNA]</scope>
    <source>
        <strain evidence="3">ATCC 35469 / DSM 13698 / BCRC 15582 / CCUG 18766 / IAM 14443 / JCM 21226 / LMG 7866 / NBRC 102419 / NCTC 12128 / CDC 0568-73</strain>
    </source>
</reference>
<dbReference type="NCBIfam" id="NF008632">
    <property type="entry name" value="PRK11621.1"/>
    <property type="match status" value="1"/>
</dbReference>
<keyword evidence="3" id="KW-1185">Reference proteome</keyword>
<dbReference type="Proteomes" id="UP000000745">
    <property type="component" value="Chromosome"/>
</dbReference>
<dbReference type="Gene3D" id="1.10.3480.10">
    <property type="entry name" value="TorD-like"/>
    <property type="match status" value="1"/>
</dbReference>
<evidence type="ECO:0000313" key="3">
    <source>
        <dbReference type="Proteomes" id="UP000000745"/>
    </source>
</evidence>
<dbReference type="PANTHER" id="PTHR34227">
    <property type="entry name" value="CHAPERONE PROTEIN YCDY"/>
    <property type="match status" value="1"/>
</dbReference>
<dbReference type="Pfam" id="PF02613">
    <property type="entry name" value="Nitrate_red_del"/>
    <property type="match status" value="1"/>
</dbReference>
<sequence length="215" mass="24629">MSGRCLPGHLCFQECLIMPSPAVLVRILGALFYYSPTRPEVRALFDCLPTLDEIYAWRDPRQVAELCSDWSIPDEEQHLWQFSVLFEGQGEMPAPPWGSVYLEKDNLLMGDSTAEYRKFLRDQGMTFDSCINEPEDQFGLMLLACSALLAEGKERAANQLLETHLLPWGYRYLELLQRNPVSAFYAKLAQIATLFLQDYQQQQALNPPTKRLFLG</sequence>
<dbReference type="EMBL" id="CU928158">
    <property type="protein sequence ID" value="CAQ91605.1"/>
    <property type="molecule type" value="Genomic_DNA"/>
</dbReference>
<dbReference type="HOGENOM" id="CLU_077650_7_1_6"/>
<dbReference type="InterPro" id="IPR020945">
    <property type="entry name" value="DMSO/NO3_reduct_chaperone"/>
</dbReference>
<protein>
    <submittedName>
        <fullName evidence="2">Twin-argninine leader-binding protein for anaerobic dehydrogenase</fullName>
    </submittedName>
</protein>
<accession>B7LLR5</accession>
<keyword evidence="1" id="KW-0143">Chaperone</keyword>
<organism evidence="2 3">
    <name type="scientific">Escherichia fergusonii (strain ATCC 35469 / DSM 13698 / CCUG 18766 / IAM 14443 / JCM 21226 / LMG 7866 / NBRC 102419 / NCTC 12128 / CDC 0568-73)</name>
    <dbReference type="NCBI Taxonomy" id="585054"/>
    <lineage>
        <taxon>Bacteria</taxon>
        <taxon>Pseudomonadati</taxon>
        <taxon>Pseudomonadota</taxon>
        <taxon>Gammaproteobacteria</taxon>
        <taxon>Enterobacterales</taxon>
        <taxon>Enterobacteriaceae</taxon>
        <taxon>Escherichia</taxon>
    </lineage>
</organism>
<gene>
    <name evidence="2" type="ordered locus">EFER_4184</name>
</gene>
<dbReference type="SUPFAM" id="SSF89155">
    <property type="entry name" value="TorD-like"/>
    <property type="match status" value="1"/>
</dbReference>
<dbReference type="PIRSF" id="PIRSF004690">
    <property type="entry name" value="DmsD"/>
    <property type="match status" value="1"/>
</dbReference>
<evidence type="ECO:0000256" key="1">
    <source>
        <dbReference type="ARBA" id="ARBA00023186"/>
    </source>
</evidence>
<dbReference type="PANTHER" id="PTHR34227:SF13">
    <property type="entry name" value="TAT PROOFREADING CHAPERONE DMSD-RELATED"/>
    <property type="match status" value="1"/>
</dbReference>
<dbReference type="AlphaFoldDB" id="B7LLR5"/>
<proteinExistence type="predicted"/>
<name>B7LLR5_ESCF3</name>
<evidence type="ECO:0000313" key="2">
    <source>
        <dbReference type="EMBL" id="CAQ91605.1"/>
    </source>
</evidence>
<dbReference type="InterPro" id="IPR050289">
    <property type="entry name" value="TorD/DmsD_chaperones"/>
</dbReference>
<dbReference type="InterPro" id="IPR026269">
    <property type="entry name" value="DmsD-type"/>
</dbReference>
<dbReference type="InterPro" id="IPR036411">
    <property type="entry name" value="TorD-like_sf"/>
</dbReference>